<dbReference type="EMBL" id="CP001363">
    <property type="protein sequence ID" value="ACY87753.1"/>
    <property type="molecule type" value="Genomic_DNA"/>
</dbReference>
<dbReference type="AlphaFoldDB" id="A0A0F6AZS9"/>
<dbReference type="HOGENOM" id="CLU_143527_1_0_6"/>
<dbReference type="PROSITE" id="PS51257">
    <property type="entry name" value="PROKAR_LIPOPROTEIN"/>
    <property type="match status" value="1"/>
</dbReference>
<accession>A0A0F6AZS9</accession>
<keyword evidence="5" id="KW-1185">Reference proteome</keyword>
<comment type="similarity">
    <text evidence="3">Belongs to the IraM/RssC family.</text>
</comment>
<protein>
    <recommendedName>
        <fullName evidence="3">Anti-adapter protein IraM</fullName>
    </recommendedName>
    <alternativeName>
        <fullName evidence="3">Sigma S-regulator RssC</fullName>
    </alternativeName>
</protein>
<keyword evidence="1 3" id="KW-0963">Cytoplasm</keyword>
<evidence type="ECO:0000256" key="3">
    <source>
        <dbReference type="HAMAP-Rule" id="MF_01199"/>
    </source>
</evidence>
<dbReference type="BioCyc" id="SENT588858:STM14_RS06040-MONOMER"/>
<dbReference type="InterPro" id="IPR038679">
    <property type="entry name" value="PmrD_sf"/>
</dbReference>
<evidence type="ECO:0000256" key="1">
    <source>
        <dbReference type="ARBA" id="ARBA00022490"/>
    </source>
</evidence>
<dbReference type="PATRIC" id="fig|588858.6.peg.1252"/>
<dbReference type="SMR" id="A0A0F6AZS9"/>
<dbReference type="Proteomes" id="UP000002695">
    <property type="component" value="Chromosome"/>
</dbReference>
<evidence type="ECO:0000313" key="4">
    <source>
        <dbReference type="EMBL" id="ACY87753.1"/>
    </source>
</evidence>
<comment type="function">
    <text evidence="3">Involved in the stabilization of the sigma stress factor RpoS.</text>
</comment>
<dbReference type="KEGG" id="seo:STM14_1261"/>
<dbReference type="Pfam" id="PF11183">
    <property type="entry name" value="PmrD"/>
    <property type="match status" value="1"/>
</dbReference>
<proteinExistence type="inferred from homology"/>
<dbReference type="NCBIfam" id="NF007393">
    <property type="entry name" value="PRK09919.1"/>
    <property type="match status" value="1"/>
</dbReference>
<dbReference type="RefSeq" id="WP_001537781.1">
    <property type="nucleotide sequence ID" value="NC_016856.1"/>
</dbReference>
<dbReference type="GO" id="GO:0005737">
    <property type="term" value="C:cytoplasm"/>
    <property type="evidence" value="ECO:0007669"/>
    <property type="project" value="UniProtKB-SubCell"/>
</dbReference>
<reference evidence="4 5" key="1">
    <citation type="journal article" date="2010" name="J. Bacteriol.">
        <title>Short-term signatures of evolutionary change in the Salmonella enterica serovar typhimurium 14028 genome.</title>
        <authorList>
            <person name="Jarvik T."/>
            <person name="Smillie C."/>
            <person name="Groisman E.A."/>
            <person name="Ochman H."/>
        </authorList>
    </citation>
    <scope>NUCLEOTIDE SEQUENCE [LARGE SCALE GENOMIC DNA]</scope>
    <source>
        <strain evidence="5">14028s / SGSC 2262</strain>
    </source>
</reference>
<sequence length="120" mass="13579">MEWKVVDTVISPSTGVSFSCIHSLKNLRLTLWYQADVYMPPGSIIIPFNKGVLINDKLYPVTVYNVTRFNPVLWKSLKENSHCPGNCNPKPEACSYPFECLVSVCPFGLTRNIQIDNKKV</sequence>
<dbReference type="HAMAP" id="MF_01199">
    <property type="entry name" value="Anti_adapt_IraM"/>
    <property type="match status" value="1"/>
</dbReference>
<gene>
    <name evidence="3" type="primary">iraM</name>
    <name evidence="3" type="synonym">rssC</name>
    <name evidence="4" type="ordered locus">STM14_1261</name>
</gene>
<evidence type="ECO:0000256" key="2">
    <source>
        <dbReference type="ARBA" id="ARBA00023016"/>
    </source>
</evidence>
<dbReference type="Gene3D" id="2.40.50.650">
    <property type="match status" value="1"/>
</dbReference>
<evidence type="ECO:0000313" key="5">
    <source>
        <dbReference type="Proteomes" id="UP000002695"/>
    </source>
</evidence>
<keyword evidence="2 3" id="KW-0346">Stress response</keyword>
<comment type="subcellular location">
    <subcellularLocation>
        <location evidence="3">Cytoplasm</location>
    </subcellularLocation>
</comment>
<name>A0A0F6AZS9_SALT1</name>
<organism evidence="4 5">
    <name type="scientific">Salmonella typhimurium (strain 14028s / SGSC 2262)</name>
    <dbReference type="NCBI Taxonomy" id="588858"/>
    <lineage>
        <taxon>Bacteria</taxon>
        <taxon>Pseudomonadati</taxon>
        <taxon>Pseudomonadota</taxon>
        <taxon>Gammaproteobacteria</taxon>
        <taxon>Enterobacterales</taxon>
        <taxon>Enterobacteriaceae</taxon>
        <taxon>Salmonella</taxon>
    </lineage>
</organism>
<dbReference type="InterPro" id="IPR014448">
    <property type="entry name" value="Anti-adapter_IraM"/>
</dbReference>
<dbReference type="PIRSF" id="PIRSF007036">
    <property type="entry name" value="Elb1"/>
    <property type="match status" value="1"/>
</dbReference>
<dbReference type="InterPro" id="IPR044854">
    <property type="entry name" value="IraM/PmrD"/>
</dbReference>
<dbReference type="GO" id="GO:0009267">
    <property type="term" value="P:cellular response to starvation"/>
    <property type="evidence" value="ECO:0007669"/>
    <property type="project" value="UniProtKB-UniRule"/>
</dbReference>